<dbReference type="EMBL" id="HBNR01078005">
    <property type="protein sequence ID" value="CAE4654513.1"/>
    <property type="molecule type" value="Transcribed_RNA"/>
</dbReference>
<dbReference type="InterPro" id="IPR002110">
    <property type="entry name" value="Ankyrin_rpt"/>
</dbReference>
<dbReference type="PROSITE" id="PS50088">
    <property type="entry name" value="ANK_REPEAT"/>
    <property type="match status" value="1"/>
</dbReference>
<proteinExistence type="predicted"/>
<dbReference type="Gene3D" id="1.25.40.20">
    <property type="entry name" value="Ankyrin repeat-containing domain"/>
    <property type="match status" value="1"/>
</dbReference>
<evidence type="ECO:0000256" key="1">
    <source>
        <dbReference type="PROSITE-ProRule" id="PRU00023"/>
    </source>
</evidence>
<reference evidence="2" key="1">
    <citation type="submission" date="2021-01" db="EMBL/GenBank/DDBJ databases">
        <authorList>
            <person name="Corre E."/>
            <person name="Pelletier E."/>
            <person name="Niang G."/>
            <person name="Scheremetjew M."/>
            <person name="Finn R."/>
            <person name="Kale V."/>
            <person name="Holt S."/>
            <person name="Cochrane G."/>
            <person name="Meng A."/>
            <person name="Brown T."/>
            <person name="Cohen L."/>
        </authorList>
    </citation>
    <scope>NUCLEOTIDE SEQUENCE</scope>
    <source>
        <strain evidence="2">CCMP3105</strain>
    </source>
</reference>
<feature type="repeat" description="ANK" evidence="1">
    <location>
        <begin position="147"/>
        <end position="179"/>
    </location>
</feature>
<dbReference type="PROSITE" id="PS50297">
    <property type="entry name" value="ANK_REP_REGION"/>
    <property type="match status" value="1"/>
</dbReference>
<gene>
    <name evidence="2" type="ORF">AMON00008_LOCUS55545</name>
</gene>
<sequence length="214" mass="23531">MAEYSGYIGAQAQGPIRDKGAVAKAEDSTIDLWPYCSATLITVEDPGSTEFRKAFNKALAGIREKYEYLESEFDDDDMTGLLSPEERKRGWSYPLTRTQQKKEFGCVVVEQERFVAHLQDGDLRVVQEYLSDARRKRAIDVNHVDRAGLAPLHRAALLDRADLARALLEADADPALRERAGLGGLTPLALAERGAELGPSESVAEALRAYGVHG</sequence>
<name>A0A7S4SSQ2_9DINO</name>
<evidence type="ECO:0000313" key="2">
    <source>
        <dbReference type="EMBL" id="CAE4654513.1"/>
    </source>
</evidence>
<organism evidence="2">
    <name type="scientific">Alexandrium monilatum</name>
    <dbReference type="NCBI Taxonomy" id="311494"/>
    <lineage>
        <taxon>Eukaryota</taxon>
        <taxon>Sar</taxon>
        <taxon>Alveolata</taxon>
        <taxon>Dinophyceae</taxon>
        <taxon>Gonyaulacales</taxon>
        <taxon>Pyrocystaceae</taxon>
        <taxon>Alexandrium</taxon>
    </lineage>
</organism>
<dbReference type="AlphaFoldDB" id="A0A7S4SSQ2"/>
<accession>A0A7S4SSQ2</accession>
<protein>
    <submittedName>
        <fullName evidence="2">Uncharacterized protein</fullName>
    </submittedName>
</protein>
<keyword evidence="1" id="KW-0040">ANK repeat</keyword>
<dbReference type="InterPro" id="IPR036770">
    <property type="entry name" value="Ankyrin_rpt-contain_sf"/>
</dbReference>
<dbReference type="SUPFAM" id="SSF48403">
    <property type="entry name" value="Ankyrin repeat"/>
    <property type="match status" value="1"/>
</dbReference>